<dbReference type="InterPro" id="IPR015943">
    <property type="entry name" value="WD40/YVTN_repeat-like_dom_sf"/>
</dbReference>
<sequence length="335" mass="38468">MEYEDIVNFDTKLTADVTEWRPSVDQNQLACGTYFLDKEKNSRLGMLYLLIIDHIGKKIEIAETREFLKSGILDLKWLDSEKILTIDSNNCLKLFNIDQELKLVQTDEIMIGNEKSIGLAIDFFKEPNQYKIISSDTLGYLNMSVLNDSMRIETRLKAHDLETWSVLMDKSETNVIYSGSDDCSLKIWDLRGSKKCGECKIFEGGVTSIVLPEQLDGIWLKSYSEYNLICGSYDEKIYVLDKRNLKRSVKESKKLNGGVWKMKLDGNKGLILCACMHTGVHVVDSESLESRLYYDKHGLDNLAYGCDWKKIGQDSLVATCSFYNHQLNIWKIKFH</sequence>
<dbReference type="GO" id="GO:0005737">
    <property type="term" value="C:cytoplasm"/>
    <property type="evidence" value="ECO:0007669"/>
    <property type="project" value="TreeGrafter"/>
</dbReference>
<evidence type="ECO:0000313" key="10">
    <source>
        <dbReference type="Proteomes" id="UP000276133"/>
    </source>
</evidence>
<keyword evidence="9" id="KW-0808">Transferase</keyword>
<dbReference type="OrthoDB" id="1930760at2759"/>
<evidence type="ECO:0000256" key="1">
    <source>
        <dbReference type="ARBA" id="ARBA00005156"/>
    </source>
</evidence>
<evidence type="ECO:0000256" key="3">
    <source>
        <dbReference type="ARBA" id="ARBA00022737"/>
    </source>
</evidence>
<evidence type="ECO:0000256" key="2">
    <source>
        <dbReference type="ARBA" id="ARBA00022574"/>
    </source>
</evidence>
<accession>A0A3M7PAZ1</accession>
<dbReference type="InterPro" id="IPR019775">
    <property type="entry name" value="WD40_repeat_CS"/>
</dbReference>
<evidence type="ECO:0000313" key="9">
    <source>
        <dbReference type="EMBL" id="RMZ96271.1"/>
    </source>
</evidence>
<keyword evidence="10" id="KW-1185">Reference proteome</keyword>
<comment type="pathway">
    <text evidence="1">Protein modification; peptidyl-diphthamide biosynthesis.</text>
</comment>
<dbReference type="Proteomes" id="UP000276133">
    <property type="component" value="Unassembled WGS sequence"/>
</dbReference>
<dbReference type="PANTHER" id="PTHR46042">
    <property type="entry name" value="DIPHTHINE METHYLTRANSFERASE"/>
    <property type="match status" value="1"/>
</dbReference>
<proteinExistence type="inferred from homology"/>
<dbReference type="Pfam" id="PF00400">
    <property type="entry name" value="WD40"/>
    <property type="match status" value="1"/>
</dbReference>
<dbReference type="InterPro" id="IPR036322">
    <property type="entry name" value="WD40_repeat_dom_sf"/>
</dbReference>
<evidence type="ECO:0000256" key="4">
    <source>
        <dbReference type="ARBA" id="ARBA00022801"/>
    </source>
</evidence>
<dbReference type="EC" id="3.1.1.97" evidence="6"/>
<dbReference type="InterPro" id="IPR052415">
    <property type="entry name" value="Diphthine_MTase"/>
</dbReference>
<dbReference type="STRING" id="10195.A0A3M7PAZ1"/>
<dbReference type="SUPFAM" id="SSF50978">
    <property type="entry name" value="WD40 repeat-like"/>
    <property type="match status" value="1"/>
</dbReference>
<evidence type="ECO:0000256" key="5">
    <source>
        <dbReference type="ARBA" id="ARBA00038092"/>
    </source>
</evidence>
<keyword evidence="3" id="KW-0677">Repeat</keyword>
<comment type="catalytic activity">
    <reaction evidence="7">
        <text>diphthine methyl ester-[translation elongation factor 2] + H2O = diphthine-[translation elongation factor 2] + methanol + H(+)</text>
        <dbReference type="Rhea" id="RHEA:42656"/>
        <dbReference type="Rhea" id="RHEA-COMP:10172"/>
        <dbReference type="Rhea" id="RHEA-COMP:10173"/>
        <dbReference type="ChEBI" id="CHEBI:15377"/>
        <dbReference type="ChEBI" id="CHEBI:15378"/>
        <dbReference type="ChEBI" id="CHEBI:17790"/>
        <dbReference type="ChEBI" id="CHEBI:79005"/>
        <dbReference type="ChEBI" id="CHEBI:82696"/>
        <dbReference type="EC" id="3.1.1.97"/>
    </reaction>
</comment>
<evidence type="ECO:0000256" key="6">
    <source>
        <dbReference type="ARBA" id="ARBA00039131"/>
    </source>
</evidence>
<dbReference type="SMART" id="SM00320">
    <property type="entry name" value="WD40"/>
    <property type="match status" value="4"/>
</dbReference>
<dbReference type="GO" id="GO:0008168">
    <property type="term" value="F:methyltransferase activity"/>
    <property type="evidence" value="ECO:0007669"/>
    <property type="project" value="UniProtKB-KW"/>
</dbReference>
<keyword evidence="2 8" id="KW-0853">WD repeat</keyword>
<keyword evidence="9" id="KW-0489">Methyltransferase</keyword>
<dbReference type="GO" id="GO:0017183">
    <property type="term" value="P:protein histidyl modification to diphthamide"/>
    <property type="evidence" value="ECO:0007669"/>
    <property type="project" value="TreeGrafter"/>
</dbReference>
<organism evidence="9 10">
    <name type="scientific">Brachionus plicatilis</name>
    <name type="common">Marine rotifer</name>
    <name type="synonym">Brachionus muelleri</name>
    <dbReference type="NCBI Taxonomy" id="10195"/>
    <lineage>
        <taxon>Eukaryota</taxon>
        <taxon>Metazoa</taxon>
        <taxon>Spiralia</taxon>
        <taxon>Gnathifera</taxon>
        <taxon>Rotifera</taxon>
        <taxon>Eurotatoria</taxon>
        <taxon>Monogononta</taxon>
        <taxon>Pseudotrocha</taxon>
        <taxon>Ploima</taxon>
        <taxon>Brachionidae</taxon>
        <taxon>Brachionus</taxon>
    </lineage>
</organism>
<dbReference type="EMBL" id="REGN01012291">
    <property type="protein sequence ID" value="RMZ96271.1"/>
    <property type="molecule type" value="Genomic_DNA"/>
</dbReference>
<dbReference type="AlphaFoldDB" id="A0A3M7PAZ1"/>
<dbReference type="GO" id="GO:0061685">
    <property type="term" value="F:diphthine methylesterase activity"/>
    <property type="evidence" value="ECO:0007669"/>
    <property type="project" value="UniProtKB-EC"/>
</dbReference>
<dbReference type="PANTHER" id="PTHR46042:SF1">
    <property type="entry name" value="DIPHTHINE METHYLTRANSFERASE"/>
    <property type="match status" value="1"/>
</dbReference>
<evidence type="ECO:0000256" key="8">
    <source>
        <dbReference type="PROSITE-ProRule" id="PRU00221"/>
    </source>
</evidence>
<protein>
    <recommendedName>
        <fullName evidence="6">methylated diphthine methylhydrolase</fullName>
        <ecNumber evidence="6">3.1.1.97</ecNumber>
    </recommendedName>
</protein>
<evidence type="ECO:0000256" key="7">
    <source>
        <dbReference type="ARBA" id="ARBA00047551"/>
    </source>
</evidence>
<gene>
    <name evidence="9" type="ORF">BpHYR1_004597</name>
</gene>
<dbReference type="PROSITE" id="PS00678">
    <property type="entry name" value="WD_REPEATS_1"/>
    <property type="match status" value="1"/>
</dbReference>
<dbReference type="PROSITE" id="PS50082">
    <property type="entry name" value="WD_REPEATS_2"/>
    <property type="match status" value="1"/>
</dbReference>
<comment type="similarity">
    <text evidence="5">Belongs to the DPH7 family.</text>
</comment>
<comment type="caution">
    <text evidence="9">The sequence shown here is derived from an EMBL/GenBank/DDBJ whole genome shotgun (WGS) entry which is preliminary data.</text>
</comment>
<dbReference type="GO" id="GO:0032259">
    <property type="term" value="P:methylation"/>
    <property type="evidence" value="ECO:0007669"/>
    <property type="project" value="UniProtKB-KW"/>
</dbReference>
<dbReference type="Gene3D" id="2.130.10.10">
    <property type="entry name" value="YVTN repeat-like/Quinoprotein amine dehydrogenase"/>
    <property type="match status" value="1"/>
</dbReference>
<dbReference type="InterPro" id="IPR001680">
    <property type="entry name" value="WD40_rpt"/>
</dbReference>
<feature type="repeat" description="WD" evidence="8">
    <location>
        <begin position="156"/>
        <end position="191"/>
    </location>
</feature>
<reference evidence="9 10" key="1">
    <citation type="journal article" date="2018" name="Sci. Rep.">
        <title>Genomic signatures of local adaptation to the degree of environmental predictability in rotifers.</title>
        <authorList>
            <person name="Franch-Gras L."/>
            <person name="Hahn C."/>
            <person name="Garcia-Roger E.M."/>
            <person name="Carmona M.J."/>
            <person name="Serra M."/>
            <person name="Gomez A."/>
        </authorList>
    </citation>
    <scope>NUCLEOTIDE SEQUENCE [LARGE SCALE GENOMIC DNA]</scope>
    <source>
        <strain evidence="9">HYR1</strain>
    </source>
</reference>
<name>A0A3M7PAZ1_BRAPC</name>
<keyword evidence="4" id="KW-0378">Hydrolase</keyword>